<proteinExistence type="predicted"/>
<dbReference type="EMBL" id="KC246790">
    <property type="protein sequence ID" value="AHF24312.1"/>
    <property type="molecule type" value="Genomic_DNA"/>
</dbReference>
<organism evidence="2">
    <name type="scientific">uncultured bacterium Contig17</name>
    <dbReference type="NCBI Taxonomy" id="1393492"/>
    <lineage>
        <taxon>Bacteria</taxon>
        <taxon>environmental samples</taxon>
    </lineage>
</organism>
<dbReference type="GO" id="GO:0016740">
    <property type="term" value="F:transferase activity"/>
    <property type="evidence" value="ECO:0007669"/>
    <property type="project" value="TreeGrafter"/>
</dbReference>
<evidence type="ECO:0000313" key="2">
    <source>
        <dbReference type="EMBL" id="AHF24312.1"/>
    </source>
</evidence>
<dbReference type="InterPro" id="IPR041712">
    <property type="entry name" value="DHPS-like_MBL-fold"/>
</dbReference>
<dbReference type="AlphaFoldDB" id="W0FNC0"/>
<accession>W0FNC0</accession>
<protein>
    <submittedName>
        <fullName evidence="2">Metallo-beta-lactamase family protein</fullName>
    </submittedName>
</protein>
<dbReference type="SUPFAM" id="SSF56281">
    <property type="entry name" value="Metallo-hydrolase/oxidoreductase"/>
    <property type="match status" value="1"/>
</dbReference>
<sequence>MKITALLENTSACGLPVEHGLSLFVETDACRFLFDMGQTDLFARNAVALGIDLNTADFAMLSHGHYDHGGGLSTFLKLNDHAPVYMSRHAFEPHYNGTEKYIGLEPSLQASGRIVYVDEEKEIAPGLTLYNRPDAVKVMDFGSCGLNMVQDGKLQPEDFRHEQYLLAEENGKRILFSGCSHRGILNIMHWFQPDVLIGGFHLSKFPLDETLASFADRLNTYPTTYYTCHCTGTEQYRFMQSRMKNLHYISAGDSITL</sequence>
<dbReference type="CDD" id="cd07713">
    <property type="entry name" value="DHPS-like_MBL-fold"/>
    <property type="match status" value="1"/>
</dbReference>
<dbReference type="PANTHER" id="PTHR13754">
    <property type="entry name" value="METALLO-BETA-LACTAMASE SUPERFAMILY PROTEIN"/>
    <property type="match status" value="1"/>
</dbReference>
<dbReference type="Gene3D" id="3.60.15.10">
    <property type="entry name" value="Ribonuclease Z/Hydroxyacylglutathione hydrolase-like"/>
    <property type="match status" value="1"/>
</dbReference>
<dbReference type="InterPro" id="IPR001279">
    <property type="entry name" value="Metallo-B-lactamas"/>
</dbReference>
<dbReference type="SMART" id="SM00849">
    <property type="entry name" value="Lactamase_B"/>
    <property type="match status" value="1"/>
</dbReference>
<dbReference type="InterPro" id="IPR036866">
    <property type="entry name" value="RibonucZ/Hydroxyglut_hydro"/>
</dbReference>
<dbReference type="PANTHER" id="PTHR13754:SF13">
    <property type="entry name" value="METALLO-BETA-LACTAMASE SUPERFAMILY PROTEIN (AFU_ORTHOLOGUE AFUA_3G07630)"/>
    <property type="match status" value="1"/>
</dbReference>
<name>W0FNC0_9BACT</name>
<evidence type="ECO:0000259" key="1">
    <source>
        <dbReference type="SMART" id="SM00849"/>
    </source>
</evidence>
<dbReference type="Pfam" id="PF00753">
    <property type="entry name" value="Lactamase_B"/>
    <property type="match status" value="1"/>
</dbReference>
<dbReference type="InterPro" id="IPR052926">
    <property type="entry name" value="Metallo-beta-lactamase_dom"/>
</dbReference>
<reference evidence="2" key="1">
    <citation type="journal article" date="2013" name="PLoS ONE">
        <title>Metagenomic insights into the carbohydrate-active enzymes carried by the microorganisms adhering to solid digesta in the rumen of cows.</title>
        <authorList>
            <person name="Wang L."/>
            <person name="Hatem A."/>
            <person name="Catalyurek U.V."/>
            <person name="Morrison M."/>
            <person name="Yu Z."/>
        </authorList>
    </citation>
    <scope>NUCLEOTIDE SEQUENCE</scope>
</reference>
<feature type="domain" description="Metallo-beta-lactamase" evidence="1">
    <location>
        <begin position="19"/>
        <end position="229"/>
    </location>
</feature>